<dbReference type="AlphaFoldDB" id="A0A1M6M2T7"/>
<organism evidence="2 3">
    <name type="scientific">Anaerocolumna jejuensis DSM 15929</name>
    <dbReference type="NCBI Taxonomy" id="1121322"/>
    <lineage>
        <taxon>Bacteria</taxon>
        <taxon>Bacillati</taxon>
        <taxon>Bacillota</taxon>
        <taxon>Clostridia</taxon>
        <taxon>Lachnospirales</taxon>
        <taxon>Lachnospiraceae</taxon>
        <taxon>Anaerocolumna</taxon>
    </lineage>
</organism>
<dbReference type="PANTHER" id="PTHR48100">
    <property type="entry name" value="BROAD-SPECIFICITY PHOSPHATASE YOR283W-RELATED"/>
    <property type="match status" value="1"/>
</dbReference>
<dbReference type="SUPFAM" id="SSF53254">
    <property type="entry name" value="Phosphoglycerate mutase-like"/>
    <property type="match status" value="1"/>
</dbReference>
<proteinExistence type="predicted"/>
<dbReference type="PANTHER" id="PTHR48100:SF59">
    <property type="entry name" value="ADENOSYLCOBALAMIN_ALPHA-RIBAZOLE PHOSPHATASE"/>
    <property type="match status" value="1"/>
</dbReference>
<sequence length="140" mass="16557">MTTIYFIRHAEPDYTNHNDRERPLTQKGKEDSKSVTQYLSNKNIDMVLSSPYTRAVETIKDFADSFGYPILIVEAFRERKVYSIWIEDFNKFTEMQWNDFDYKLSDGECLREVQSRNIEALMQVLRVYENKNIVIGSHGL</sequence>
<dbReference type="GO" id="GO:0016791">
    <property type="term" value="F:phosphatase activity"/>
    <property type="evidence" value="ECO:0007669"/>
    <property type="project" value="TreeGrafter"/>
</dbReference>
<dbReference type="Proteomes" id="UP000184386">
    <property type="component" value="Unassembled WGS sequence"/>
</dbReference>
<dbReference type="InterPro" id="IPR013078">
    <property type="entry name" value="His_Pase_superF_clade-1"/>
</dbReference>
<reference evidence="2 3" key="1">
    <citation type="submission" date="2016-11" db="EMBL/GenBank/DDBJ databases">
        <authorList>
            <person name="Jaros S."/>
            <person name="Januszkiewicz K."/>
            <person name="Wedrychowicz H."/>
        </authorList>
    </citation>
    <scope>NUCLEOTIDE SEQUENCE [LARGE SCALE GENOMIC DNA]</scope>
    <source>
        <strain evidence="2 3">DSM 15929</strain>
    </source>
</reference>
<dbReference type="RefSeq" id="WP_242962367.1">
    <property type="nucleotide sequence ID" value="NZ_FRAC01000007.1"/>
</dbReference>
<dbReference type="EMBL" id="FRAC01000007">
    <property type="protein sequence ID" value="SHJ77749.1"/>
    <property type="molecule type" value="Genomic_DNA"/>
</dbReference>
<evidence type="ECO:0000313" key="2">
    <source>
        <dbReference type="EMBL" id="SHJ77749.1"/>
    </source>
</evidence>
<keyword evidence="3" id="KW-1185">Reference proteome</keyword>
<dbReference type="GO" id="GO:0005737">
    <property type="term" value="C:cytoplasm"/>
    <property type="evidence" value="ECO:0007669"/>
    <property type="project" value="TreeGrafter"/>
</dbReference>
<dbReference type="Pfam" id="PF00300">
    <property type="entry name" value="His_Phos_1"/>
    <property type="match status" value="1"/>
</dbReference>
<dbReference type="CDD" id="cd07067">
    <property type="entry name" value="HP_PGM_like"/>
    <property type="match status" value="1"/>
</dbReference>
<gene>
    <name evidence="2" type="ORF">SAMN02745136_00817</name>
</gene>
<name>A0A1M6M2T7_9FIRM</name>
<dbReference type="InterPro" id="IPR050275">
    <property type="entry name" value="PGM_Phosphatase"/>
</dbReference>
<protein>
    <submittedName>
        <fullName evidence="2">2,3-bisphosphoglycerate-dependent phosphoglycerate mutase</fullName>
    </submittedName>
</protein>
<dbReference type="InterPro" id="IPR029033">
    <property type="entry name" value="His_PPase_superfam"/>
</dbReference>
<dbReference type="Gene3D" id="3.40.50.1240">
    <property type="entry name" value="Phosphoglycerate mutase-like"/>
    <property type="match status" value="1"/>
</dbReference>
<evidence type="ECO:0000256" key="1">
    <source>
        <dbReference type="SAM" id="MobiDB-lite"/>
    </source>
</evidence>
<evidence type="ECO:0000313" key="3">
    <source>
        <dbReference type="Proteomes" id="UP000184386"/>
    </source>
</evidence>
<accession>A0A1M6M2T7</accession>
<dbReference type="STRING" id="1121322.SAMN02745136_00817"/>
<feature type="region of interest" description="Disordered" evidence="1">
    <location>
        <begin position="14"/>
        <end position="33"/>
    </location>
</feature>